<evidence type="ECO:0000313" key="1">
    <source>
        <dbReference type="EMBL" id="MPM45747.1"/>
    </source>
</evidence>
<dbReference type="AlphaFoldDB" id="A0A644ZYC0"/>
<protein>
    <submittedName>
        <fullName evidence="1">Uncharacterized protein</fullName>
    </submittedName>
</protein>
<reference evidence="1" key="1">
    <citation type="submission" date="2019-08" db="EMBL/GenBank/DDBJ databases">
        <authorList>
            <person name="Kucharzyk K."/>
            <person name="Murdoch R.W."/>
            <person name="Higgins S."/>
            <person name="Loffler F."/>
        </authorList>
    </citation>
    <scope>NUCLEOTIDE SEQUENCE</scope>
</reference>
<name>A0A644ZYC0_9ZZZZ</name>
<proteinExistence type="predicted"/>
<organism evidence="1">
    <name type="scientific">bioreactor metagenome</name>
    <dbReference type="NCBI Taxonomy" id="1076179"/>
    <lineage>
        <taxon>unclassified sequences</taxon>
        <taxon>metagenomes</taxon>
        <taxon>ecological metagenomes</taxon>
    </lineage>
</organism>
<dbReference type="EMBL" id="VSSQ01011002">
    <property type="protein sequence ID" value="MPM45747.1"/>
    <property type="molecule type" value="Genomic_DNA"/>
</dbReference>
<accession>A0A644ZYC0</accession>
<gene>
    <name evidence="1" type="ORF">SDC9_92439</name>
</gene>
<sequence>MFPIFSFDHDLPFANNRIVVLGDLETFWEVRVEVVLPVELSLFRNLSFKGKSHFNCCFHGFFIQDWK</sequence>
<comment type="caution">
    <text evidence="1">The sequence shown here is derived from an EMBL/GenBank/DDBJ whole genome shotgun (WGS) entry which is preliminary data.</text>
</comment>